<organism evidence="2 3">
    <name type="scientific">Trichonephila clavata</name>
    <name type="common">Joro spider</name>
    <name type="synonym">Nephila clavata</name>
    <dbReference type="NCBI Taxonomy" id="2740835"/>
    <lineage>
        <taxon>Eukaryota</taxon>
        <taxon>Metazoa</taxon>
        <taxon>Ecdysozoa</taxon>
        <taxon>Arthropoda</taxon>
        <taxon>Chelicerata</taxon>
        <taxon>Arachnida</taxon>
        <taxon>Araneae</taxon>
        <taxon>Araneomorphae</taxon>
        <taxon>Entelegynae</taxon>
        <taxon>Araneoidea</taxon>
        <taxon>Nephilidae</taxon>
        <taxon>Trichonephila</taxon>
    </lineage>
</organism>
<dbReference type="AlphaFoldDB" id="A0A8X6FR57"/>
<evidence type="ECO:0000313" key="3">
    <source>
        <dbReference type="Proteomes" id="UP000887116"/>
    </source>
</evidence>
<sequence length="44" mass="4978">TDELFSYIGGLMGCWLGISVWASVGIFENIYRKIVQVQEQLGKK</sequence>
<reference evidence="2" key="1">
    <citation type="submission" date="2020-07" db="EMBL/GenBank/DDBJ databases">
        <title>Multicomponent nature underlies the extraordinary mechanical properties of spider dragline silk.</title>
        <authorList>
            <person name="Kono N."/>
            <person name="Nakamura H."/>
            <person name="Mori M."/>
            <person name="Yoshida Y."/>
            <person name="Ohtoshi R."/>
            <person name="Malay A.D."/>
            <person name="Moran D.A.P."/>
            <person name="Tomita M."/>
            <person name="Numata K."/>
            <person name="Arakawa K."/>
        </authorList>
    </citation>
    <scope>NUCLEOTIDE SEQUENCE</scope>
</reference>
<dbReference type="Proteomes" id="UP000887116">
    <property type="component" value="Unassembled WGS sequence"/>
</dbReference>
<dbReference type="EMBL" id="BMAO01013160">
    <property type="protein sequence ID" value="GFQ86738.1"/>
    <property type="molecule type" value="Genomic_DNA"/>
</dbReference>
<dbReference type="Gene3D" id="1.10.287.770">
    <property type="entry name" value="YojJ-like"/>
    <property type="match status" value="1"/>
</dbReference>
<evidence type="ECO:0000256" key="1">
    <source>
        <dbReference type="SAM" id="Phobius"/>
    </source>
</evidence>
<gene>
    <name evidence="2" type="ORF">TNCT_73361</name>
</gene>
<keyword evidence="1" id="KW-0812">Transmembrane</keyword>
<proteinExistence type="predicted"/>
<keyword evidence="1" id="KW-1133">Transmembrane helix</keyword>
<evidence type="ECO:0000313" key="2">
    <source>
        <dbReference type="EMBL" id="GFQ86738.1"/>
    </source>
</evidence>
<feature type="transmembrane region" description="Helical" evidence="1">
    <location>
        <begin position="6"/>
        <end position="27"/>
    </location>
</feature>
<name>A0A8X6FR57_TRICU</name>
<keyword evidence="1" id="KW-0472">Membrane</keyword>
<protein>
    <submittedName>
        <fullName evidence="2">Uncharacterized protein</fullName>
    </submittedName>
</protein>
<feature type="non-terminal residue" evidence="2">
    <location>
        <position position="1"/>
    </location>
</feature>
<accession>A0A8X6FR57</accession>
<keyword evidence="3" id="KW-1185">Reference proteome</keyword>
<comment type="caution">
    <text evidence="2">The sequence shown here is derived from an EMBL/GenBank/DDBJ whole genome shotgun (WGS) entry which is preliminary data.</text>
</comment>
<dbReference type="OrthoDB" id="6435652at2759"/>